<dbReference type="EMBL" id="CASHSV030000206">
    <property type="protein sequence ID" value="CAJ2654518.1"/>
    <property type="molecule type" value="Genomic_DNA"/>
</dbReference>
<organism evidence="1 2">
    <name type="scientific">Trifolium pratense</name>
    <name type="common">Red clover</name>
    <dbReference type="NCBI Taxonomy" id="57577"/>
    <lineage>
        <taxon>Eukaryota</taxon>
        <taxon>Viridiplantae</taxon>
        <taxon>Streptophyta</taxon>
        <taxon>Embryophyta</taxon>
        <taxon>Tracheophyta</taxon>
        <taxon>Spermatophyta</taxon>
        <taxon>Magnoliopsida</taxon>
        <taxon>eudicotyledons</taxon>
        <taxon>Gunneridae</taxon>
        <taxon>Pentapetalae</taxon>
        <taxon>rosids</taxon>
        <taxon>fabids</taxon>
        <taxon>Fabales</taxon>
        <taxon>Fabaceae</taxon>
        <taxon>Papilionoideae</taxon>
        <taxon>50 kb inversion clade</taxon>
        <taxon>NPAAA clade</taxon>
        <taxon>Hologalegina</taxon>
        <taxon>IRL clade</taxon>
        <taxon>Trifolieae</taxon>
        <taxon>Trifolium</taxon>
    </lineage>
</organism>
<gene>
    <name evidence="1" type="ORF">MILVUS5_LOCUS21641</name>
</gene>
<sequence length="523" mass="60179">MGPKYKLVKILNALDVEDKMEMGLCFICDKPFTFEHQLWHHKNIQIVTKDEDEESESEHEALRKQVCGHVANNTEEPHKEQHEEVKHEEVKPETEVLTQDLSRIDGSRVYTGLHEEQLKVEDNTVPNPVSDMKGTDNDSSFLSDGNAVLTTTLQVFDQMPVKPLNSTSVNQQHSTISSPIPLTVQLPKGISISSCNFLVGSVISSQQQLLEFDLKHSSTEKFQLLLSNTICIPAQFVYLSFSNLQCFDPGGSIPPWVWSATVPYPPPKPPDNVAFWTPSLHLFTTTEHIAVIQYSYLHLFPISLTVLQLFDEMPMSQVVICKVITSRCAYRRLEVVKFELSKKCNIVHIVPPNYTYTLLIMRYLCSLKFLNFERHTHLIFQVGLYSNSCLPVDSTKHTIIREIVASYHNVAFVLPILHFDDYFEGIYFNTIFTQFTKKEWIGFAKSFIIVFMLWILLSMFRIFTYEEDIWTTQLYSITKEVDVGVDDWSKAYEDVTLAYFILMIILKGFISIQFSLNLQKRNG</sequence>
<accession>A0ACB0KDV1</accession>
<evidence type="ECO:0000313" key="1">
    <source>
        <dbReference type="EMBL" id="CAJ2654518.1"/>
    </source>
</evidence>
<comment type="caution">
    <text evidence="1">The sequence shown here is derived from an EMBL/GenBank/DDBJ whole genome shotgun (WGS) entry which is preliminary data.</text>
</comment>
<dbReference type="Proteomes" id="UP001177021">
    <property type="component" value="Unassembled WGS sequence"/>
</dbReference>
<keyword evidence="2" id="KW-1185">Reference proteome</keyword>
<protein>
    <submittedName>
        <fullName evidence="1">Uncharacterized protein</fullName>
    </submittedName>
</protein>
<reference evidence="1" key="1">
    <citation type="submission" date="2023-10" db="EMBL/GenBank/DDBJ databases">
        <authorList>
            <person name="Rodriguez Cubillos JULIANA M."/>
            <person name="De Vega J."/>
        </authorList>
    </citation>
    <scope>NUCLEOTIDE SEQUENCE</scope>
</reference>
<name>A0ACB0KDV1_TRIPR</name>
<proteinExistence type="predicted"/>
<evidence type="ECO:0000313" key="2">
    <source>
        <dbReference type="Proteomes" id="UP001177021"/>
    </source>
</evidence>